<accession>F4RF99</accession>
<organism evidence="2">
    <name type="scientific">Melampsora larici-populina (strain 98AG31 / pathotype 3-4-7)</name>
    <name type="common">Poplar leaf rust fungus</name>
    <dbReference type="NCBI Taxonomy" id="747676"/>
    <lineage>
        <taxon>Eukaryota</taxon>
        <taxon>Fungi</taxon>
        <taxon>Dikarya</taxon>
        <taxon>Basidiomycota</taxon>
        <taxon>Pucciniomycotina</taxon>
        <taxon>Pucciniomycetes</taxon>
        <taxon>Pucciniales</taxon>
        <taxon>Melampsoraceae</taxon>
        <taxon>Melampsora</taxon>
    </lineage>
</organism>
<reference evidence="2" key="1">
    <citation type="journal article" date="2011" name="Proc. Natl. Acad. Sci. U.S.A.">
        <title>Obligate biotrophy features unraveled by the genomic analysis of rust fungi.</title>
        <authorList>
            <person name="Duplessis S."/>
            <person name="Cuomo C.A."/>
            <person name="Lin Y.-C."/>
            <person name="Aerts A."/>
            <person name="Tisserant E."/>
            <person name="Veneault-Fourrey C."/>
            <person name="Joly D.L."/>
            <person name="Hacquard S."/>
            <person name="Amselem J."/>
            <person name="Cantarel B.L."/>
            <person name="Chiu R."/>
            <person name="Coutinho P.M."/>
            <person name="Feau N."/>
            <person name="Field M."/>
            <person name="Frey P."/>
            <person name="Gelhaye E."/>
            <person name="Goldberg J."/>
            <person name="Grabherr M.G."/>
            <person name="Kodira C.D."/>
            <person name="Kohler A."/>
            <person name="Kuees U."/>
            <person name="Lindquist E.A."/>
            <person name="Lucas S.M."/>
            <person name="Mago R."/>
            <person name="Mauceli E."/>
            <person name="Morin E."/>
            <person name="Murat C."/>
            <person name="Pangilinan J.L."/>
            <person name="Park R."/>
            <person name="Pearson M."/>
            <person name="Quesneville H."/>
            <person name="Rouhier N."/>
            <person name="Sakthikumar S."/>
            <person name="Salamov A.A."/>
            <person name="Schmutz J."/>
            <person name="Selles B."/>
            <person name="Shapiro H."/>
            <person name="Tanguay P."/>
            <person name="Tuskan G.A."/>
            <person name="Henrissat B."/>
            <person name="Van de Peer Y."/>
            <person name="Rouze P."/>
            <person name="Ellis J.G."/>
            <person name="Dodds P.N."/>
            <person name="Schein J.E."/>
            <person name="Zhong S."/>
            <person name="Hamelin R.C."/>
            <person name="Grigoriev I.V."/>
            <person name="Szabo L.J."/>
            <person name="Martin F."/>
        </authorList>
    </citation>
    <scope>NUCLEOTIDE SEQUENCE [LARGE SCALE GENOMIC DNA]</scope>
    <source>
        <strain evidence="2">98AG31 / pathotype 3-4-7</strain>
    </source>
</reference>
<gene>
    <name evidence="1" type="ORF">MELLADRAFT_104606</name>
</gene>
<dbReference type="AlphaFoldDB" id="F4RF99"/>
<proteinExistence type="predicted"/>
<keyword evidence="2" id="KW-1185">Reference proteome</keyword>
<dbReference type="RefSeq" id="XP_007407946.1">
    <property type="nucleotide sequence ID" value="XM_007407884.1"/>
</dbReference>
<dbReference type="KEGG" id="mlr:MELLADRAFT_104606"/>
<evidence type="ECO:0000313" key="1">
    <source>
        <dbReference type="EMBL" id="EGG08972.1"/>
    </source>
</evidence>
<dbReference type="HOGENOM" id="CLU_2073664_0_0_1"/>
<dbReference type="InParanoid" id="F4RF99"/>
<sequence length="118" mass="13109">MKVVFEGDKGPAGFLGDWVEKCRGGRDVVGHGIKREDVRPGLEKHEACGEHNAMVLFPMRSVLSSDGLKLLFARRTIKSLEAWFLTLWGVGSEKSEVQSRLLRGARVPKNAVETFSLQ</sequence>
<dbReference type="Proteomes" id="UP000001072">
    <property type="component" value="Unassembled WGS sequence"/>
</dbReference>
<evidence type="ECO:0000313" key="2">
    <source>
        <dbReference type="Proteomes" id="UP000001072"/>
    </source>
</evidence>
<dbReference type="GeneID" id="18922340"/>
<dbReference type="EMBL" id="GL883099">
    <property type="protein sequence ID" value="EGG08972.1"/>
    <property type="molecule type" value="Genomic_DNA"/>
</dbReference>
<name>F4RF99_MELLP</name>
<protein>
    <submittedName>
        <fullName evidence="1">Uncharacterized protein</fullName>
    </submittedName>
</protein>
<dbReference type="VEuPathDB" id="FungiDB:MELLADRAFT_104606"/>